<accession>A0A0F9U2J7</accession>
<name>A0A0F9U2J7_9ZZZZ</name>
<dbReference type="GO" id="GO:0110051">
    <property type="term" value="P:metabolite repair"/>
    <property type="evidence" value="ECO:0007669"/>
    <property type="project" value="TreeGrafter"/>
</dbReference>
<dbReference type="GO" id="GO:0005524">
    <property type="term" value="F:ATP binding"/>
    <property type="evidence" value="ECO:0007669"/>
    <property type="project" value="UniProtKB-KW"/>
</dbReference>
<dbReference type="EMBL" id="LAZR01000879">
    <property type="protein sequence ID" value="KKN55561.1"/>
    <property type="molecule type" value="Genomic_DNA"/>
</dbReference>
<keyword evidence="2" id="KW-0067">ATP-binding</keyword>
<organism evidence="7">
    <name type="scientific">marine sediment metagenome</name>
    <dbReference type="NCBI Taxonomy" id="412755"/>
    <lineage>
        <taxon>unclassified sequences</taxon>
        <taxon>metagenomes</taxon>
        <taxon>ecological metagenomes</taxon>
    </lineage>
</organism>
<dbReference type="PROSITE" id="PS01050">
    <property type="entry name" value="YJEF_C_2"/>
    <property type="match status" value="1"/>
</dbReference>
<dbReference type="Gene3D" id="3.40.1190.20">
    <property type="match status" value="1"/>
</dbReference>
<dbReference type="GO" id="GO:0052856">
    <property type="term" value="F:NAD(P)HX epimerase activity"/>
    <property type="evidence" value="ECO:0007669"/>
    <property type="project" value="TreeGrafter"/>
</dbReference>
<dbReference type="SUPFAM" id="SSF53613">
    <property type="entry name" value="Ribokinase-like"/>
    <property type="match status" value="1"/>
</dbReference>
<dbReference type="PANTHER" id="PTHR12592:SF0">
    <property type="entry name" value="ATP-DEPENDENT (S)-NAD(P)H-HYDRATE DEHYDRATASE"/>
    <property type="match status" value="1"/>
</dbReference>
<dbReference type="InterPro" id="IPR000631">
    <property type="entry name" value="CARKD"/>
</dbReference>
<evidence type="ECO:0000256" key="3">
    <source>
        <dbReference type="ARBA" id="ARBA00022857"/>
    </source>
</evidence>
<reference evidence="7" key="1">
    <citation type="journal article" date="2015" name="Nature">
        <title>Complex archaea that bridge the gap between prokaryotes and eukaryotes.</title>
        <authorList>
            <person name="Spang A."/>
            <person name="Saw J.H."/>
            <person name="Jorgensen S.L."/>
            <person name="Zaremba-Niedzwiedzka K."/>
            <person name="Martijn J."/>
            <person name="Lind A.E."/>
            <person name="van Eijk R."/>
            <person name="Schleper C."/>
            <person name="Guy L."/>
            <person name="Ettema T.J."/>
        </authorList>
    </citation>
    <scope>NUCLEOTIDE SEQUENCE</scope>
</reference>
<evidence type="ECO:0000256" key="5">
    <source>
        <dbReference type="ARBA" id="ARBA00023239"/>
    </source>
</evidence>
<dbReference type="AlphaFoldDB" id="A0A0F9U2J7"/>
<protein>
    <recommendedName>
        <fullName evidence="6">YjeF C-terminal domain-containing protein</fullName>
    </recommendedName>
</protein>
<dbReference type="InterPro" id="IPR017953">
    <property type="entry name" value="Carbohydrate_kinase_pred_CS"/>
</dbReference>
<keyword evidence="4" id="KW-0520">NAD</keyword>
<feature type="domain" description="YjeF C-terminal" evidence="6">
    <location>
        <begin position="4"/>
        <end position="297"/>
    </location>
</feature>
<evidence type="ECO:0000256" key="2">
    <source>
        <dbReference type="ARBA" id="ARBA00022840"/>
    </source>
</evidence>
<keyword evidence="1" id="KW-0547">Nucleotide-binding</keyword>
<keyword evidence="5" id="KW-0456">Lyase</keyword>
<evidence type="ECO:0000256" key="1">
    <source>
        <dbReference type="ARBA" id="ARBA00022741"/>
    </source>
</evidence>
<dbReference type="PANTHER" id="PTHR12592">
    <property type="entry name" value="ATP-DEPENDENT (S)-NAD(P)H-HYDRATE DEHYDRATASE FAMILY MEMBER"/>
    <property type="match status" value="1"/>
</dbReference>
<dbReference type="NCBIfam" id="TIGR00196">
    <property type="entry name" value="yjeF_cterm"/>
    <property type="match status" value="1"/>
</dbReference>
<comment type="caution">
    <text evidence="7">The sequence shown here is derived from an EMBL/GenBank/DDBJ whole genome shotgun (WGS) entry which is preliminary data.</text>
</comment>
<evidence type="ECO:0000256" key="4">
    <source>
        <dbReference type="ARBA" id="ARBA00023027"/>
    </source>
</evidence>
<evidence type="ECO:0000259" key="6">
    <source>
        <dbReference type="PROSITE" id="PS51383"/>
    </source>
</evidence>
<dbReference type="HAMAP" id="MF_01965">
    <property type="entry name" value="NADHX_dehydratase"/>
    <property type="match status" value="1"/>
</dbReference>
<keyword evidence="3" id="KW-0521">NADP</keyword>
<evidence type="ECO:0000313" key="7">
    <source>
        <dbReference type="EMBL" id="KKN55561.1"/>
    </source>
</evidence>
<dbReference type="InterPro" id="IPR029056">
    <property type="entry name" value="Ribokinase-like"/>
</dbReference>
<sequence>MDLERITALPALPPRRADAHKGDFGRVLVAGGSRGMIGAVALTANAAFRGGAGLVTFAAPETVQQAIATLCPCATSLPLTCERSGDLAGDATGEFMAAAEAADVLAVGPGMGVGPKQGGLVQAALASGKPLVLDADGLNNLALIENWSGLRRCPLVMTPHPGEFARLTGKKARVTSKGRMSAASKAVHQWVRASAHAGPLVCVLKGAGTIVTDGRRVYVNATGNPGMATGGTGDVLTGLIAALIAPLIGQGLGLFEAACMGVWAHGRAGDLAAEHLGQTSLMATDLLDYLPPALQELGSRG</sequence>
<dbReference type="PROSITE" id="PS51383">
    <property type="entry name" value="YJEF_C_3"/>
    <property type="match status" value="1"/>
</dbReference>
<dbReference type="Pfam" id="PF01256">
    <property type="entry name" value="Carb_kinase"/>
    <property type="match status" value="1"/>
</dbReference>
<gene>
    <name evidence="7" type="ORF">LCGC14_0580910</name>
</gene>
<proteinExistence type="inferred from homology"/>
<dbReference type="CDD" id="cd01171">
    <property type="entry name" value="YXKO-related"/>
    <property type="match status" value="1"/>
</dbReference>
<dbReference type="GO" id="GO:0052855">
    <property type="term" value="F:ADP-dependent NAD(P)H-hydrate dehydratase activity"/>
    <property type="evidence" value="ECO:0007669"/>
    <property type="project" value="TreeGrafter"/>
</dbReference>